<comment type="subcellular location">
    <subcellularLocation>
        <location evidence="1">Cell membrane</location>
        <topology evidence="1">Multi-pass membrane protein</topology>
    </subcellularLocation>
</comment>
<name>T1FMW6_HELRO</name>
<dbReference type="HOGENOM" id="CLU_020019_3_3_1"/>
<feature type="transmembrane region" description="Helical" evidence="9">
    <location>
        <begin position="144"/>
        <end position="163"/>
    </location>
</feature>
<gene>
    <name evidence="11" type="primary">20210165</name>
    <name evidence="10" type="ORF">HELRODRAFT_185503</name>
</gene>
<dbReference type="InParanoid" id="T1FMW6"/>
<dbReference type="Proteomes" id="UP000015101">
    <property type="component" value="Unassembled WGS sequence"/>
</dbReference>
<dbReference type="PROSITE" id="PS00221">
    <property type="entry name" value="MIP"/>
    <property type="match status" value="1"/>
</dbReference>
<accession>T1FMW6</accession>
<evidence type="ECO:0000256" key="5">
    <source>
        <dbReference type="ARBA" id="ARBA00022692"/>
    </source>
</evidence>
<dbReference type="GeneID" id="20210165"/>
<reference evidence="10 12" key="2">
    <citation type="journal article" date="2013" name="Nature">
        <title>Insights into bilaterian evolution from three spiralian genomes.</title>
        <authorList>
            <person name="Simakov O."/>
            <person name="Marletaz F."/>
            <person name="Cho S.J."/>
            <person name="Edsinger-Gonzales E."/>
            <person name="Havlak P."/>
            <person name="Hellsten U."/>
            <person name="Kuo D.H."/>
            <person name="Larsson T."/>
            <person name="Lv J."/>
            <person name="Arendt D."/>
            <person name="Savage R."/>
            <person name="Osoegawa K."/>
            <person name="de Jong P."/>
            <person name="Grimwood J."/>
            <person name="Chapman J.A."/>
            <person name="Shapiro H."/>
            <person name="Aerts A."/>
            <person name="Otillar R.P."/>
            <person name="Terry A.Y."/>
            <person name="Boore J.L."/>
            <person name="Grigoriev I.V."/>
            <person name="Lindberg D.R."/>
            <person name="Seaver E.C."/>
            <person name="Weisblat D.A."/>
            <person name="Putnam N.H."/>
            <person name="Rokhsar D.S."/>
        </authorList>
    </citation>
    <scope>NUCLEOTIDE SEQUENCE</scope>
</reference>
<dbReference type="InterPro" id="IPR000425">
    <property type="entry name" value="MIP"/>
</dbReference>
<reference evidence="11" key="3">
    <citation type="submission" date="2015-06" db="UniProtKB">
        <authorList>
            <consortium name="EnsemblMetazoa"/>
        </authorList>
    </citation>
    <scope>IDENTIFICATION</scope>
</reference>
<dbReference type="GO" id="GO:0006833">
    <property type="term" value="P:water transport"/>
    <property type="evidence" value="ECO:0000318"/>
    <property type="project" value="GO_Central"/>
</dbReference>
<dbReference type="Gene3D" id="1.20.1080.10">
    <property type="entry name" value="Glycerol uptake facilitator protein"/>
    <property type="match status" value="1"/>
</dbReference>
<dbReference type="KEGG" id="hro:HELRODRAFT_185503"/>
<comment type="similarity">
    <text evidence="2 8">Belongs to the MIP/aquaporin (TC 1.A.8) family.</text>
</comment>
<keyword evidence="7 9" id="KW-0472">Membrane</keyword>
<dbReference type="GO" id="GO:0015250">
    <property type="term" value="F:water channel activity"/>
    <property type="evidence" value="ECO:0000318"/>
    <property type="project" value="GO_Central"/>
</dbReference>
<evidence type="ECO:0000313" key="12">
    <source>
        <dbReference type="Proteomes" id="UP000015101"/>
    </source>
</evidence>
<feature type="transmembrane region" description="Helical" evidence="9">
    <location>
        <begin position="175"/>
        <end position="195"/>
    </location>
</feature>
<keyword evidence="5 8" id="KW-0812">Transmembrane</keyword>
<keyword evidence="12" id="KW-1185">Reference proteome</keyword>
<dbReference type="PANTHER" id="PTHR19139">
    <property type="entry name" value="AQUAPORIN TRANSPORTER"/>
    <property type="match status" value="1"/>
</dbReference>
<dbReference type="InterPro" id="IPR023271">
    <property type="entry name" value="Aquaporin-like"/>
</dbReference>
<dbReference type="PRINTS" id="PR00783">
    <property type="entry name" value="MINTRINSICP"/>
</dbReference>
<dbReference type="InterPro" id="IPR022357">
    <property type="entry name" value="MIP_CS"/>
</dbReference>
<organism evidence="11 12">
    <name type="scientific">Helobdella robusta</name>
    <name type="common">Californian leech</name>
    <dbReference type="NCBI Taxonomy" id="6412"/>
    <lineage>
        <taxon>Eukaryota</taxon>
        <taxon>Metazoa</taxon>
        <taxon>Spiralia</taxon>
        <taxon>Lophotrochozoa</taxon>
        <taxon>Annelida</taxon>
        <taxon>Clitellata</taxon>
        <taxon>Hirudinea</taxon>
        <taxon>Rhynchobdellida</taxon>
        <taxon>Glossiphoniidae</taxon>
        <taxon>Helobdella</taxon>
    </lineage>
</organism>
<evidence type="ECO:0000256" key="6">
    <source>
        <dbReference type="ARBA" id="ARBA00022989"/>
    </source>
</evidence>
<feature type="transmembrane region" description="Helical" evidence="9">
    <location>
        <begin position="99"/>
        <end position="118"/>
    </location>
</feature>
<evidence type="ECO:0000256" key="8">
    <source>
        <dbReference type="RuleBase" id="RU000477"/>
    </source>
</evidence>
<dbReference type="EMBL" id="AMQM01003889">
    <property type="status" value="NOT_ANNOTATED_CDS"/>
    <property type="molecule type" value="Genomic_DNA"/>
</dbReference>
<dbReference type="STRING" id="6412.T1FMW6"/>
<dbReference type="AlphaFoldDB" id="T1FMW6"/>
<dbReference type="CTD" id="20210165"/>
<dbReference type="OMA" id="NICTENT"/>
<dbReference type="CDD" id="cd00333">
    <property type="entry name" value="MIP"/>
    <property type="match status" value="1"/>
</dbReference>
<feature type="transmembrane region" description="Helical" evidence="9">
    <location>
        <begin position="56"/>
        <end position="78"/>
    </location>
</feature>
<dbReference type="Pfam" id="PF00230">
    <property type="entry name" value="MIP"/>
    <property type="match status" value="1"/>
</dbReference>
<evidence type="ECO:0000256" key="4">
    <source>
        <dbReference type="ARBA" id="ARBA00022475"/>
    </source>
</evidence>
<protein>
    <recommendedName>
        <fullName evidence="13">Aquaporin</fullName>
    </recommendedName>
</protein>
<evidence type="ECO:0000313" key="10">
    <source>
        <dbReference type="EMBL" id="ESO05156.1"/>
    </source>
</evidence>
<keyword evidence="6 9" id="KW-1133">Transmembrane helix</keyword>
<evidence type="ECO:0008006" key="13">
    <source>
        <dbReference type="Google" id="ProtNLM"/>
    </source>
</evidence>
<evidence type="ECO:0000256" key="9">
    <source>
        <dbReference type="SAM" id="Phobius"/>
    </source>
</evidence>
<dbReference type="GO" id="GO:0005886">
    <property type="term" value="C:plasma membrane"/>
    <property type="evidence" value="ECO:0000318"/>
    <property type="project" value="GO_Central"/>
</dbReference>
<dbReference type="InterPro" id="IPR034294">
    <property type="entry name" value="Aquaporin_transptr"/>
</dbReference>
<keyword evidence="4" id="KW-1003">Cell membrane</keyword>
<evidence type="ECO:0000256" key="3">
    <source>
        <dbReference type="ARBA" id="ARBA00022448"/>
    </source>
</evidence>
<evidence type="ECO:0000256" key="1">
    <source>
        <dbReference type="ARBA" id="ARBA00004651"/>
    </source>
</evidence>
<dbReference type="OrthoDB" id="3222at2759"/>
<feature type="transmembrane region" description="Helical" evidence="9">
    <location>
        <begin position="21"/>
        <end position="44"/>
    </location>
</feature>
<reference evidence="12" key="1">
    <citation type="submission" date="2012-12" db="EMBL/GenBank/DDBJ databases">
        <authorList>
            <person name="Hellsten U."/>
            <person name="Grimwood J."/>
            <person name="Chapman J.A."/>
            <person name="Shapiro H."/>
            <person name="Aerts A."/>
            <person name="Otillar R.P."/>
            <person name="Terry A.Y."/>
            <person name="Boore J.L."/>
            <person name="Simakov O."/>
            <person name="Marletaz F."/>
            <person name="Cho S.-J."/>
            <person name="Edsinger-Gonzales E."/>
            <person name="Havlak P."/>
            <person name="Kuo D.-H."/>
            <person name="Larsson T."/>
            <person name="Lv J."/>
            <person name="Arendt D."/>
            <person name="Savage R."/>
            <person name="Osoegawa K."/>
            <person name="de Jong P."/>
            <person name="Lindberg D.R."/>
            <person name="Seaver E.C."/>
            <person name="Weisblat D.A."/>
            <person name="Putnam N.H."/>
            <person name="Grigoriev I.V."/>
            <person name="Rokhsar D.S."/>
        </authorList>
    </citation>
    <scope>NUCLEOTIDE SEQUENCE</scope>
</reference>
<keyword evidence="3 8" id="KW-0813">Transport</keyword>
<sequence length="278" mass="30394">MSNFVNKAITTNLNDLKSSHLYRSLVCEFIGTFILIFMGCFSIITWNRSEPPSLVAIALCFGIIIAILATAFGGISGCHINPAVSLGFLVTRRISLIRFLLYAIVQAAAAIAGAKLLYELTPEGPRRELQVVVMPLPGISDSNAAFVEFFLTFLLMFTVYACIDGGKPVAHGTAPFIIGLSVTTGVFSAGLYSGGCMNPIRALGPAVVQNYWRHHWVYWVGPMMGAVVAALLYDLLFDTAASLRKLKLFFTSLDYDANSFYVKPREKIDASDLEKLRS</sequence>
<dbReference type="EMBL" id="KB096365">
    <property type="protein sequence ID" value="ESO05156.1"/>
    <property type="molecule type" value="Genomic_DNA"/>
</dbReference>
<evidence type="ECO:0000256" key="7">
    <source>
        <dbReference type="ARBA" id="ARBA00023136"/>
    </source>
</evidence>
<dbReference type="NCBIfam" id="TIGR00861">
    <property type="entry name" value="MIP"/>
    <property type="match status" value="1"/>
</dbReference>
<evidence type="ECO:0000256" key="2">
    <source>
        <dbReference type="ARBA" id="ARBA00006175"/>
    </source>
</evidence>
<dbReference type="eggNOG" id="KOG0223">
    <property type="taxonomic scope" value="Eukaryota"/>
</dbReference>
<proteinExistence type="inferred from homology"/>
<dbReference type="RefSeq" id="XP_009016471.1">
    <property type="nucleotide sequence ID" value="XM_009018223.1"/>
</dbReference>
<feature type="transmembrane region" description="Helical" evidence="9">
    <location>
        <begin position="215"/>
        <end position="237"/>
    </location>
</feature>
<dbReference type="SUPFAM" id="SSF81338">
    <property type="entry name" value="Aquaporin-like"/>
    <property type="match status" value="1"/>
</dbReference>
<dbReference type="EnsemblMetazoa" id="HelroT185503">
    <property type="protein sequence ID" value="HelroP185503"/>
    <property type="gene ID" value="HelroG185503"/>
</dbReference>
<dbReference type="PANTHER" id="PTHR19139:SF199">
    <property type="entry name" value="MIP17260P"/>
    <property type="match status" value="1"/>
</dbReference>
<evidence type="ECO:0000313" key="11">
    <source>
        <dbReference type="EnsemblMetazoa" id="HelroP185503"/>
    </source>
</evidence>